<dbReference type="OrthoDB" id="5401974at2759"/>
<organism evidence="1 2">
    <name type="scientific">Saccharata proteae CBS 121410</name>
    <dbReference type="NCBI Taxonomy" id="1314787"/>
    <lineage>
        <taxon>Eukaryota</taxon>
        <taxon>Fungi</taxon>
        <taxon>Dikarya</taxon>
        <taxon>Ascomycota</taxon>
        <taxon>Pezizomycotina</taxon>
        <taxon>Dothideomycetes</taxon>
        <taxon>Dothideomycetes incertae sedis</taxon>
        <taxon>Botryosphaeriales</taxon>
        <taxon>Saccharataceae</taxon>
        <taxon>Saccharata</taxon>
    </lineage>
</organism>
<protein>
    <recommendedName>
        <fullName evidence="3">DUF4219 domain-containing protein</fullName>
    </recommendedName>
</protein>
<evidence type="ECO:0000313" key="2">
    <source>
        <dbReference type="Proteomes" id="UP000799776"/>
    </source>
</evidence>
<dbReference type="EMBL" id="ML978713">
    <property type="protein sequence ID" value="KAF2090182.1"/>
    <property type="molecule type" value="Genomic_DNA"/>
</dbReference>
<dbReference type="AlphaFoldDB" id="A0A9P4I0X4"/>
<dbReference type="Proteomes" id="UP000799776">
    <property type="component" value="Unassembled WGS sequence"/>
</dbReference>
<proteinExistence type="predicted"/>
<evidence type="ECO:0008006" key="3">
    <source>
        <dbReference type="Google" id="ProtNLM"/>
    </source>
</evidence>
<gene>
    <name evidence="1" type="ORF">K490DRAFT_63053</name>
</gene>
<comment type="caution">
    <text evidence="1">The sequence shown here is derived from an EMBL/GenBank/DDBJ whole genome shotgun (WGS) entry which is preliminary data.</text>
</comment>
<sequence length="221" mass="25650">MADEILQPTRLTANNWSEWVLDLRAFLRLKEMWNYTNQKCPDTAPFHEETVWKKQDTRCADCITPLIFSQVKSLLSPKDFDSGYTLFNKLQSLMEPAAHFERITLINNADADTDTLEKRRELFLLMKDLFTLRASADQVGLNDYLKDIRPLNDCIEALNVQLTKDDRALLCFTLTLPTEYTELIRLCESGPYDMSFERAASLVLELHEIRRLHKSRKGASQ</sequence>
<name>A0A9P4I0X4_9PEZI</name>
<accession>A0A9P4I0X4</accession>
<reference evidence="1" key="1">
    <citation type="journal article" date="2020" name="Stud. Mycol.">
        <title>101 Dothideomycetes genomes: a test case for predicting lifestyles and emergence of pathogens.</title>
        <authorList>
            <person name="Haridas S."/>
            <person name="Albert R."/>
            <person name="Binder M."/>
            <person name="Bloem J."/>
            <person name="Labutti K."/>
            <person name="Salamov A."/>
            <person name="Andreopoulos B."/>
            <person name="Baker S."/>
            <person name="Barry K."/>
            <person name="Bills G."/>
            <person name="Bluhm B."/>
            <person name="Cannon C."/>
            <person name="Castanera R."/>
            <person name="Culley D."/>
            <person name="Daum C."/>
            <person name="Ezra D."/>
            <person name="Gonzalez J."/>
            <person name="Henrissat B."/>
            <person name="Kuo A."/>
            <person name="Liang C."/>
            <person name="Lipzen A."/>
            <person name="Lutzoni F."/>
            <person name="Magnuson J."/>
            <person name="Mondo S."/>
            <person name="Nolan M."/>
            <person name="Ohm R."/>
            <person name="Pangilinan J."/>
            <person name="Park H.-J."/>
            <person name="Ramirez L."/>
            <person name="Alfaro M."/>
            <person name="Sun H."/>
            <person name="Tritt A."/>
            <person name="Yoshinaga Y."/>
            <person name="Zwiers L.-H."/>
            <person name="Turgeon B."/>
            <person name="Goodwin S."/>
            <person name="Spatafora J."/>
            <person name="Crous P."/>
            <person name="Grigoriev I."/>
        </authorList>
    </citation>
    <scope>NUCLEOTIDE SEQUENCE</scope>
    <source>
        <strain evidence="1">CBS 121410</strain>
    </source>
</reference>
<evidence type="ECO:0000313" key="1">
    <source>
        <dbReference type="EMBL" id="KAF2090182.1"/>
    </source>
</evidence>
<keyword evidence="2" id="KW-1185">Reference proteome</keyword>